<name>A0A2N5NL60_MEDGN</name>
<evidence type="ECO:0000313" key="3">
    <source>
        <dbReference type="EMBL" id="MCZ0667484.1"/>
    </source>
</evidence>
<evidence type="ECO:0000313" key="30">
    <source>
        <dbReference type="Proteomes" id="UP000283981"/>
    </source>
</evidence>
<evidence type="ECO:0000313" key="18">
    <source>
        <dbReference type="EMBL" id="RGT38794.1"/>
    </source>
</evidence>
<evidence type="ECO:0000313" key="26">
    <source>
        <dbReference type="Proteomes" id="UP000234891"/>
    </source>
</evidence>
<dbReference type="EMBL" id="JAAIRY010000005">
    <property type="protein sequence ID" value="NSI64623.1"/>
    <property type="molecule type" value="Genomic_DNA"/>
</dbReference>
<evidence type="ECO:0000313" key="15">
    <source>
        <dbReference type="EMBL" id="PLT89505.1"/>
    </source>
</evidence>
<dbReference type="EMBL" id="JAAIRM010000002">
    <property type="protein sequence ID" value="NSI18049.1"/>
    <property type="molecule type" value="Genomic_DNA"/>
</dbReference>
<dbReference type="Proteomes" id="UP000283834">
    <property type="component" value="Unassembled WGS sequence"/>
</dbReference>
<dbReference type="Pfam" id="PF14056">
    <property type="entry name" value="DUF4250"/>
    <property type="match status" value="1"/>
</dbReference>
<dbReference type="Proteomes" id="UP001297370">
    <property type="component" value="Unassembled WGS sequence"/>
</dbReference>
<evidence type="ECO:0000313" key="2">
    <source>
        <dbReference type="EMBL" id="MCB5618645.1"/>
    </source>
</evidence>
<evidence type="ECO:0000313" key="11">
    <source>
        <dbReference type="EMBL" id="NSI64623.1"/>
    </source>
</evidence>
<dbReference type="EMBL" id="JAPRAY010000009">
    <property type="protein sequence ID" value="MCZ0667484.1"/>
    <property type="molecule type" value="Genomic_DNA"/>
</dbReference>
<dbReference type="EMBL" id="NIHT01000001">
    <property type="protein sequence ID" value="PLT77746.1"/>
    <property type="molecule type" value="Genomic_DNA"/>
</dbReference>
<dbReference type="Proteomes" id="UP001076974">
    <property type="component" value="Unassembled WGS sequence"/>
</dbReference>
<evidence type="ECO:0000313" key="32">
    <source>
        <dbReference type="Proteomes" id="UP000284472"/>
    </source>
</evidence>
<dbReference type="EMBL" id="JAQMLR010000005">
    <property type="protein sequence ID" value="MDB8738500.1"/>
    <property type="molecule type" value="Genomic_DNA"/>
</dbReference>
<dbReference type="RefSeq" id="WP_004842864.1">
    <property type="nucleotide sequence ID" value="NZ_AP031446.1"/>
</dbReference>
<dbReference type="STRING" id="33038.GCA_900067245_00152"/>
<dbReference type="EMBL" id="JAQMLA010000006">
    <property type="protein sequence ID" value="MDB8685690.1"/>
    <property type="molecule type" value="Genomic_DNA"/>
</dbReference>
<dbReference type="Proteomes" id="UP001149331">
    <property type="component" value="Unassembled WGS sequence"/>
</dbReference>
<evidence type="ECO:0000313" key="9">
    <source>
        <dbReference type="EMBL" id="NSI18049.1"/>
    </source>
</evidence>
<evidence type="ECO:0000313" key="27">
    <source>
        <dbReference type="Proteomes" id="UP000235093"/>
    </source>
</evidence>
<evidence type="ECO:0000313" key="33">
    <source>
        <dbReference type="Proteomes" id="UP000285610"/>
    </source>
</evidence>
<dbReference type="InterPro" id="IPR025346">
    <property type="entry name" value="DUF4250"/>
</dbReference>
<dbReference type="EMBL" id="JAJBOM010000005">
    <property type="protein sequence ID" value="MCB5618645.1"/>
    <property type="molecule type" value="Genomic_DNA"/>
</dbReference>
<evidence type="ECO:0000313" key="8">
    <source>
        <dbReference type="EMBL" id="MDE1204036.1"/>
    </source>
</evidence>
<dbReference type="EMBL" id="QRTJ01000003">
    <property type="protein sequence ID" value="RGQ70654.1"/>
    <property type="molecule type" value="Genomic_DNA"/>
</dbReference>
<reference evidence="28 29" key="2">
    <citation type="submission" date="2018-08" db="EMBL/GenBank/DDBJ databases">
        <title>A genome reference for cultivated species of the human gut microbiota.</title>
        <authorList>
            <person name="Zou Y."/>
            <person name="Xue W."/>
            <person name="Luo G."/>
        </authorList>
    </citation>
    <scope>NUCLEOTIDE SEQUENCE [LARGE SCALE GENOMIC DNA]</scope>
    <source>
        <strain evidence="18 29">AF19-16AC</strain>
        <strain evidence="17 35">AF27-4BH</strain>
        <strain evidence="23 33">AF33-12</strain>
        <strain evidence="22 31">AM12-54</strain>
        <strain evidence="21 30">AM21-18</strain>
        <strain evidence="20 34">AM22-7AC</strain>
        <strain evidence="19 32">AM32-6</strain>
        <strain evidence="16 28">TF01-20-2</strain>
    </source>
</reference>
<dbReference type="EMBL" id="QRIA01000002">
    <property type="protein sequence ID" value="RHG21899.1"/>
    <property type="molecule type" value="Genomic_DNA"/>
</dbReference>
<protein>
    <submittedName>
        <fullName evidence="12">DUF4250 domain-containing protein</fullName>
    </submittedName>
</protein>
<reference evidence="9" key="4">
    <citation type="submission" date="2020-02" db="EMBL/GenBank/DDBJ databases">
        <authorList>
            <person name="Littmann E."/>
            <person name="Sorbara M."/>
        </authorList>
    </citation>
    <scope>NUCLEOTIDE SEQUENCE</scope>
    <source>
        <strain evidence="11">MSK.11.9</strain>
        <strain evidence="10">MSK.15.32</strain>
        <strain evidence="9">MSK.22.53</strain>
    </source>
</reference>
<evidence type="ECO:0000313" key="1">
    <source>
        <dbReference type="EMBL" id="MCB5493101.1"/>
    </source>
</evidence>
<dbReference type="Proteomes" id="UP000235093">
    <property type="component" value="Unassembled WGS sequence"/>
</dbReference>
<dbReference type="EMBL" id="JAAIRV010000001">
    <property type="protein sequence ID" value="NSI56877.1"/>
    <property type="molecule type" value="Genomic_DNA"/>
</dbReference>
<dbReference type="EMBL" id="NIHM01000003">
    <property type="protein sequence ID" value="PLT57266.1"/>
    <property type="molecule type" value="Genomic_DNA"/>
</dbReference>
<evidence type="ECO:0000313" key="21">
    <source>
        <dbReference type="EMBL" id="RHG88311.1"/>
    </source>
</evidence>
<proteinExistence type="predicted"/>
<dbReference type="EMBL" id="QRLN01000001">
    <property type="protein sequence ID" value="RHJ16261.1"/>
    <property type="molecule type" value="Genomic_DNA"/>
</dbReference>
<dbReference type="Proteomes" id="UP000234849">
    <property type="component" value="Unassembled WGS sequence"/>
</dbReference>
<dbReference type="Proteomes" id="UP001297422">
    <property type="component" value="Unassembled WGS sequence"/>
</dbReference>
<evidence type="ECO:0000313" key="23">
    <source>
        <dbReference type="EMBL" id="RHM79081.1"/>
    </source>
</evidence>
<evidence type="ECO:0000313" key="28">
    <source>
        <dbReference type="Proteomes" id="UP000260808"/>
    </source>
</evidence>
<reference evidence="6" key="9">
    <citation type="submission" date="2023-01" db="EMBL/GenBank/DDBJ databases">
        <title>Human gut microbiome strain richness.</title>
        <authorList>
            <person name="Chen-Liaw A."/>
        </authorList>
    </citation>
    <scope>NUCLEOTIDE SEQUENCE</scope>
    <source>
        <strain evidence="7">1001217st1_A9_1001217B_191108</strain>
        <strain evidence="6">RTP21484st1_H11_RTP21484_190118</strain>
    </source>
</reference>
<dbReference type="Proteomes" id="UP000285697">
    <property type="component" value="Unassembled WGS sequence"/>
</dbReference>
<dbReference type="Proteomes" id="UP001296580">
    <property type="component" value="Unassembled WGS sequence"/>
</dbReference>
<dbReference type="Proteomes" id="UP001079535">
    <property type="component" value="Unassembled WGS sequence"/>
</dbReference>
<organism evidence="12 25">
    <name type="scientific">Mediterraneibacter gnavus</name>
    <name type="common">Ruminococcus gnavus</name>
    <dbReference type="NCBI Taxonomy" id="33038"/>
    <lineage>
        <taxon>Bacteria</taxon>
        <taxon>Bacillati</taxon>
        <taxon>Bacillota</taxon>
        <taxon>Clostridia</taxon>
        <taxon>Lachnospirales</taxon>
        <taxon>Lachnospiraceae</taxon>
        <taxon>Mediterraneibacter</taxon>
    </lineage>
</organism>
<dbReference type="Proteomes" id="UP000283981">
    <property type="component" value="Unassembled WGS sequence"/>
</dbReference>
<reference evidence="3" key="6">
    <citation type="submission" date="2022-11" db="EMBL/GenBank/DDBJ databases">
        <title>Temperate bacteriophages infecting mucin-degrading bacterium Ruminococcus gnavus from the human gut.</title>
        <authorList>
            <person name="Buttimer C."/>
        </authorList>
    </citation>
    <scope>NUCLEOTIDE SEQUENCE</scope>
    <source>
        <strain evidence="3">CCUG 49994</strain>
        <strain evidence="4">CCUG 52279</strain>
    </source>
</reference>
<evidence type="ECO:0000313" key="14">
    <source>
        <dbReference type="EMBL" id="PLT77746.1"/>
    </source>
</evidence>
<reference evidence="9" key="3">
    <citation type="journal article" date="2020" name="Cell Host Microbe">
        <title>Functional and Genomic Variation between Human-Derived Isolates of Lachnospiraceae Reveals Inter- and Intra-Species Diversity.</title>
        <authorList>
            <person name="Sorbara M.T."/>
            <person name="Littmann E.R."/>
            <person name="Fontana E."/>
            <person name="Moody T.U."/>
            <person name="Kohout C.E."/>
            <person name="Gjonbalaj M."/>
            <person name="Eaton V."/>
            <person name="Seok R."/>
            <person name="Leiner I.M."/>
            <person name="Pamer E.G."/>
        </authorList>
    </citation>
    <scope>NUCLEOTIDE SEQUENCE</scope>
    <source>
        <strain evidence="11">MSK.11.9</strain>
        <strain evidence="10">MSK.15.32</strain>
        <strain evidence="9">MSK.22.53</strain>
    </source>
</reference>
<evidence type="ECO:0000313" key="20">
    <source>
        <dbReference type="EMBL" id="RHG21899.1"/>
    </source>
</evidence>
<dbReference type="EMBL" id="JAPZED010000001">
    <property type="protein sequence ID" value="MCZ7692551.1"/>
    <property type="molecule type" value="Genomic_DNA"/>
</dbReference>
<dbReference type="Proteomes" id="UP000283992">
    <property type="component" value="Unassembled WGS sequence"/>
</dbReference>
<dbReference type="EMBL" id="JAPRBD010000001">
    <property type="protein sequence ID" value="MCZ0688471.1"/>
    <property type="molecule type" value="Genomic_DNA"/>
</dbReference>
<evidence type="ECO:0000313" key="6">
    <source>
        <dbReference type="EMBL" id="MDB8685690.1"/>
    </source>
</evidence>
<evidence type="ECO:0000313" key="17">
    <source>
        <dbReference type="EMBL" id="RGQ70654.1"/>
    </source>
</evidence>
<evidence type="ECO:0000313" key="13">
    <source>
        <dbReference type="EMBL" id="PLT74510.1"/>
    </source>
</evidence>
<accession>A0A2N5NL60</accession>
<evidence type="ECO:0000313" key="10">
    <source>
        <dbReference type="EMBL" id="NSI56877.1"/>
    </source>
</evidence>
<dbReference type="Proteomes" id="UP000285610">
    <property type="component" value="Unassembled WGS sequence"/>
</dbReference>
<dbReference type="Proteomes" id="UP000286137">
    <property type="component" value="Unassembled WGS sequence"/>
</dbReference>
<reference evidence="1" key="5">
    <citation type="submission" date="2021-10" db="EMBL/GenBank/DDBJ databases">
        <title>Collection of gut derived symbiotic bacterial strains cultured from healthy donors.</title>
        <authorList>
            <person name="Lin H."/>
            <person name="Littmann E."/>
            <person name="Claire K."/>
            <person name="Pamer E."/>
        </authorList>
    </citation>
    <scope>NUCLEOTIDE SEQUENCE</scope>
    <source>
        <strain evidence="2">MSK.23.18</strain>
        <strain evidence="1">MSK.23.4</strain>
    </source>
</reference>
<dbReference type="Proteomes" id="UP000234840">
    <property type="component" value="Unassembled WGS sequence"/>
</dbReference>
<evidence type="ECO:0000313" key="5">
    <source>
        <dbReference type="EMBL" id="MCZ7692551.1"/>
    </source>
</evidence>
<dbReference type="Proteomes" id="UP001296643">
    <property type="component" value="Unassembled WGS sequence"/>
</dbReference>
<evidence type="ECO:0000313" key="19">
    <source>
        <dbReference type="EMBL" id="RHD08390.1"/>
    </source>
</evidence>
<dbReference type="Proteomes" id="UP001211731">
    <property type="component" value="Unassembled WGS sequence"/>
</dbReference>
<comment type="caution">
    <text evidence="12">The sequence shown here is derived from an EMBL/GenBank/DDBJ whole genome shotgun (WGS) entry which is preliminary data.</text>
</comment>
<evidence type="ECO:0000313" key="25">
    <source>
        <dbReference type="Proteomes" id="UP000234849"/>
    </source>
</evidence>
<dbReference type="EMBL" id="JAPZEG010000012">
    <property type="protein sequence ID" value="MDE1204036.1"/>
    <property type="molecule type" value="Genomic_DNA"/>
</dbReference>
<evidence type="ECO:0000313" key="29">
    <source>
        <dbReference type="Proteomes" id="UP000283834"/>
    </source>
</evidence>
<dbReference type="AlphaFoldDB" id="A0A2N5NL60"/>
<dbReference type="EMBL" id="QRIS01000002">
    <property type="protein sequence ID" value="RHG88311.1"/>
    <property type="molecule type" value="Genomic_DNA"/>
</dbReference>
<reference evidence="5" key="8">
    <citation type="submission" date="2022-12" db="EMBL/GenBank/DDBJ databases">
        <title>Genome of R. gnavus strain RSHDN_123.</title>
        <authorList>
            <person name="Abdugheni R."/>
        </authorList>
    </citation>
    <scope>NUCLEOTIDE SEQUENCE</scope>
    <source>
        <strain evidence="5">RSHDN_123</strain>
    </source>
</reference>
<evidence type="ECO:0000313" key="35">
    <source>
        <dbReference type="Proteomes" id="UP000286137"/>
    </source>
</evidence>
<evidence type="ECO:0000313" key="24">
    <source>
        <dbReference type="Proteomes" id="UP000234840"/>
    </source>
</evidence>
<dbReference type="Proteomes" id="UP000260808">
    <property type="component" value="Unassembled WGS sequence"/>
</dbReference>
<dbReference type="EMBL" id="NIHS01000003">
    <property type="protein sequence ID" value="PLT74510.1"/>
    <property type="molecule type" value="Genomic_DNA"/>
</dbReference>
<sequence>MLTGLPKDPILLLSVVNTKLRDYYPSLDALCDDMDVSREVLEEKLGMIDYRYDAEKNQFE</sequence>
<dbReference type="Proteomes" id="UP001296581">
    <property type="component" value="Unassembled WGS sequence"/>
</dbReference>
<dbReference type="Proteomes" id="UP001212160">
    <property type="component" value="Unassembled WGS sequence"/>
</dbReference>
<evidence type="ECO:0000313" key="7">
    <source>
        <dbReference type="EMBL" id="MDB8738500.1"/>
    </source>
</evidence>
<gene>
    <name evidence="12" type="ORF">CDL18_03490</name>
    <name evidence="15" type="ORF">CDL20_00510</name>
    <name evidence="14" type="ORF">CDL23_01195</name>
    <name evidence="13" type="ORF">CDL26_02875</name>
    <name evidence="22" type="ORF">DW142_01165</name>
    <name evidence="21" type="ORF">DW243_01560</name>
    <name evidence="20" type="ORF">DW270_02555</name>
    <name evidence="19" type="ORF">DW812_03465</name>
    <name evidence="18" type="ORF">DWX36_08985</name>
    <name evidence="17" type="ORF">DWY88_02725</name>
    <name evidence="23" type="ORF">DWZ50_05155</name>
    <name evidence="16" type="ORF">DXC31_05195</name>
    <name evidence="9" type="ORF">G4958_01500</name>
    <name evidence="11" type="ORF">G4981_04945</name>
    <name evidence="10" type="ORF">G4993_00445</name>
    <name evidence="2" type="ORF">LIQ08_05645</name>
    <name evidence="1" type="ORF">LIQ10_05000</name>
    <name evidence="8" type="ORF">O4N78_10730</name>
    <name evidence="5" type="ORF">O8D18_00580</name>
    <name evidence="4" type="ORF">OZZ16_00815</name>
    <name evidence="3" type="ORF">OZZ17_07990</name>
    <name evidence="7" type="ORF">PNU63_06880</name>
    <name evidence="6" type="ORF">PNW85_03235</name>
</gene>
<reference evidence="24 25" key="1">
    <citation type="journal article" date="2017" name="Genome Med.">
        <title>A novel Ruminococcus gnavus clade enriched in inflammatory bowel disease patients.</title>
        <authorList>
            <person name="Hall A.B."/>
            <person name="Yassour M."/>
            <person name="Sauk J."/>
            <person name="Garner A."/>
            <person name="Jiang X."/>
            <person name="Arthur T."/>
            <person name="Lagoudas G.K."/>
            <person name="Vatanen T."/>
            <person name="Fornelos N."/>
            <person name="Wilson R."/>
            <person name="Bertha M."/>
            <person name="Cohen M."/>
            <person name="Garber J."/>
            <person name="Khalili H."/>
            <person name="Gevers D."/>
            <person name="Ananthakrishnan A.N."/>
            <person name="Kugathasan S."/>
            <person name="Lander E.S."/>
            <person name="Blainey P."/>
            <person name="Vlamakis H."/>
            <person name="Xavier R.J."/>
            <person name="Huttenhower C."/>
        </authorList>
    </citation>
    <scope>NUCLEOTIDE SEQUENCE [LARGE SCALE GENOMIC DNA]</scope>
    <source>
        <strain evidence="12 25">RJX1118</strain>
        <strain evidence="13 26">RJX1124</strain>
        <strain evidence="14 27">RJX1125</strain>
        <strain evidence="15 24">RJX1128</strain>
    </source>
</reference>
<evidence type="ECO:0000313" key="31">
    <source>
        <dbReference type="Proteomes" id="UP000283992"/>
    </source>
</evidence>
<evidence type="ECO:0000313" key="16">
    <source>
        <dbReference type="EMBL" id="RGM23980.1"/>
    </source>
</evidence>
<dbReference type="Proteomes" id="UP000284472">
    <property type="component" value="Unassembled WGS sequence"/>
</dbReference>
<dbReference type="EMBL" id="QSIR01000003">
    <property type="protein sequence ID" value="RHD08390.1"/>
    <property type="molecule type" value="Genomic_DNA"/>
</dbReference>
<evidence type="ECO:0000313" key="22">
    <source>
        <dbReference type="EMBL" id="RHJ16261.1"/>
    </source>
</evidence>
<dbReference type="EMBL" id="JAJBNC010000006">
    <property type="protein sequence ID" value="MCB5493101.1"/>
    <property type="molecule type" value="Genomic_DNA"/>
</dbReference>
<dbReference type="EMBL" id="NIHW01000001">
    <property type="protein sequence ID" value="PLT89505.1"/>
    <property type="molecule type" value="Genomic_DNA"/>
</dbReference>
<dbReference type="EMBL" id="QRQE01000009">
    <property type="protein sequence ID" value="RHM79081.1"/>
    <property type="molecule type" value="Genomic_DNA"/>
</dbReference>
<reference evidence="8" key="7">
    <citation type="submission" date="2022-12" db="EMBL/GenBank/DDBJ databases">
        <title>Genome of R. gnavus strain RSHDN_120.</title>
        <authorList>
            <person name="Abdugheni R."/>
        </authorList>
    </citation>
    <scope>NUCLEOTIDE SEQUENCE</scope>
    <source>
        <strain evidence="8">RSHDN_120</strain>
    </source>
</reference>
<evidence type="ECO:0000313" key="12">
    <source>
        <dbReference type="EMBL" id="PLT57266.1"/>
    </source>
</evidence>
<evidence type="ECO:0000313" key="34">
    <source>
        <dbReference type="Proteomes" id="UP000285697"/>
    </source>
</evidence>
<dbReference type="EMBL" id="QRWQ01000007">
    <property type="protein sequence ID" value="RGT38794.1"/>
    <property type="molecule type" value="Genomic_DNA"/>
</dbReference>
<dbReference type="Proteomes" id="UP001148455">
    <property type="component" value="Unassembled WGS sequence"/>
</dbReference>
<dbReference type="EMBL" id="QSSX01000009">
    <property type="protein sequence ID" value="RGM23980.1"/>
    <property type="molecule type" value="Genomic_DNA"/>
</dbReference>
<dbReference type="Proteomes" id="UP000234891">
    <property type="component" value="Unassembled WGS sequence"/>
</dbReference>
<dbReference type="GeneID" id="57432543"/>
<evidence type="ECO:0000313" key="4">
    <source>
        <dbReference type="EMBL" id="MCZ0688471.1"/>
    </source>
</evidence>